<dbReference type="GO" id="GO:0032259">
    <property type="term" value="P:methylation"/>
    <property type="evidence" value="ECO:0007669"/>
    <property type="project" value="UniProtKB-KW"/>
</dbReference>
<dbReference type="Pfam" id="PF01555">
    <property type="entry name" value="N6_N4_Mtase"/>
    <property type="match status" value="1"/>
</dbReference>
<accession>A0A0B7HN13</accession>
<dbReference type="PRINTS" id="PR00508">
    <property type="entry name" value="S21N4MTFRASE"/>
</dbReference>
<evidence type="ECO:0000256" key="1">
    <source>
        <dbReference type="ARBA" id="ARBA00022603"/>
    </source>
</evidence>
<reference evidence="3 4" key="1">
    <citation type="submission" date="2015-01" db="EMBL/GenBank/DDBJ databases">
        <authorList>
            <person name="Xiang T."/>
            <person name="Song Y."/>
            <person name="Huang L."/>
            <person name="Wang B."/>
            <person name="Wu P."/>
        </authorList>
    </citation>
    <scope>NUCLEOTIDE SEQUENCE [LARGE SCALE GENOMIC DNA]</scope>
    <source>
        <strain evidence="3 4">Cc12</strain>
    </source>
</reference>
<dbReference type="EMBL" id="CDOE01000077">
    <property type="protein sequence ID" value="CEN40655.1"/>
    <property type="molecule type" value="Genomic_DNA"/>
</dbReference>
<name>A0A0B7HN13_9FLAO</name>
<keyword evidence="1" id="KW-0489">Methyltransferase</keyword>
<dbReference type="GO" id="GO:0008170">
    <property type="term" value="F:N-methyltransferase activity"/>
    <property type="evidence" value="ECO:0007669"/>
    <property type="project" value="InterPro"/>
</dbReference>
<dbReference type="GeneID" id="69580051"/>
<dbReference type="InterPro" id="IPR001091">
    <property type="entry name" value="RM_Methyltransferase"/>
</dbReference>
<protein>
    <submittedName>
        <fullName evidence="3">Uncharacterized protein</fullName>
    </submittedName>
</protein>
<dbReference type="Proteomes" id="UP000044026">
    <property type="component" value="Unassembled WGS sequence"/>
</dbReference>
<keyword evidence="2" id="KW-0808">Transferase</keyword>
<proteinExistence type="predicted"/>
<dbReference type="Gene3D" id="3.40.50.150">
    <property type="entry name" value="Vaccinia Virus protein VP39"/>
    <property type="match status" value="1"/>
</dbReference>
<evidence type="ECO:0000256" key="2">
    <source>
        <dbReference type="ARBA" id="ARBA00022679"/>
    </source>
</evidence>
<dbReference type="GO" id="GO:0003677">
    <property type="term" value="F:DNA binding"/>
    <property type="evidence" value="ECO:0007669"/>
    <property type="project" value="InterPro"/>
</dbReference>
<dbReference type="InterPro" id="IPR002941">
    <property type="entry name" value="DNA_methylase_N4/N6"/>
</dbReference>
<evidence type="ECO:0000313" key="4">
    <source>
        <dbReference type="Proteomes" id="UP000044026"/>
    </source>
</evidence>
<organism evidence="3 4">
    <name type="scientific">Capnocytophaga canimorsus</name>
    <dbReference type="NCBI Taxonomy" id="28188"/>
    <lineage>
        <taxon>Bacteria</taxon>
        <taxon>Pseudomonadati</taxon>
        <taxon>Bacteroidota</taxon>
        <taxon>Flavobacteriia</taxon>
        <taxon>Flavobacteriales</taxon>
        <taxon>Flavobacteriaceae</taxon>
        <taxon>Capnocytophaga</taxon>
    </lineage>
</organism>
<dbReference type="InterPro" id="IPR029063">
    <property type="entry name" value="SAM-dependent_MTases_sf"/>
</dbReference>
<evidence type="ECO:0000313" key="3">
    <source>
        <dbReference type="EMBL" id="CEN40655.1"/>
    </source>
</evidence>
<dbReference type="AlphaFoldDB" id="A0A0B7HN13"/>
<sequence>MWSNVGETVFTPFLGIGSEVYEAVKLGRKGIGIELKDKYFETAVRNVNKVLEGQKQLALF</sequence>
<dbReference type="RefSeq" id="WP_042001792.1">
    <property type="nucleotide sequence ID" value="NZ_CP022382.1"/>
</dbReference>
<dbReference type="SUPFAM" id="SSF53335">
    <property type="entry name" value="S-adenosyl-L-methionine-dependent methyltransferases"/>
    <property type="match status" value="1"/>
</dbReference>
<gene>
    <name evidence="3" type="ORF">CCAN12_790069</name>
</gene>